<protein>
    <submittedName>
        <fullName evidence="1">Uncharacterized protein</fullName>
    </submittedName>
</protein>
<name>A0A6C0J3J9_9ZZZZ</name>
<dbReference type="EMBL" id="MN740325">
    <property type="protein sequence ID" value="QHU00255.1"/>
    <property type="molecule type" value="Genomic_DNA"/>
</dbReference>
<evidence type="ECO:0000313" key="1">
    <source>
        <dbReference type="EMBL" id="QHU00255.1"/>
    </source>
</evidence>
<reference evidence="1" key="1">
    <citation type="journal article" date="2020" name="Nature">
        <title>Giant virus diversity and host interactions through global metagenomics.</title>
        <authorList>
            <person name="Schulz F."/>
            <person name="Roux S."/>
            <person name="Paez-Espino D."/>
            <person name="Jungbluth S."/>
            <person name="Walsh D.A."/>
            <person name="Denef V.J."/>
            <person name="McMahon K.D."/>
            <person name="Konstantinidis K.T."/>
            <person name="Eloe-Fadrosh E.A."/>
            <person name="Kyrpides N.C."/>
            <person name="Woyke T."/>
        </authorList>
    </citation>
    <scope>NUCLEOTIDE SEQUENCE</scope>
    <source>
        <strain evidence="1">GVMAG-M-3300025860-12</strain>
    </source>
</reference>
<proteinExistence type="predicted"/>
<dbReference type="AlphaFoldDB" id="A0A6C0J3J9"/>
<accession>A0A6C0J3J9</accession>
<organism evidence="1">
    <name type="scientific">viral metagenome</name>
    <dbReference type="NCBI Taxonomy" id="1070528"/>
    <lineage>
        <taxon>unclassified sequences</taxon>
        <taxon>metagenomes</taxon>
        <taxon>organismal metagenomes</taxon>
    </lineage>
</organism>
<sequence length="280" mass="32985">MTFKKPYKIKDINLHNIRFTDIKSNSKKTIVYLKYNNDSNEQTNLVFQSPSLLNAHKPIFKNNNYELDIPLLSKSTEKIKEFIKFLNELDNTIISQAREHPKWFNNIINNNKIKYQKIIRSSIDSKKFKNGMIKLKLINTDNFETKLNNNNRNIDVNSIQENSWVKSILEVYAIWITQDGFGLFIRPVLMSFKLNENIEYNYELTDDSEEIDDVIHTIHDNSIFIREEYTDNIQTNSIVHSVSTLDNISENKNYYEEISLEDTTENTLVRKHNLSSTSDE</sequence>